<feature type="domain" description="C-type lectin" evidence="5">
    <location>
        <begin position="167"/>
        <end position="289"/>
    </location>
</feature>
<feature type="domain" description="C-type lectin" evidence="5">
    <location>
        <begin position="1719"/>
        <end position="1840"/>
    </location>
</feature>
<dbReference type="PROSITE" id="PS50041">
    <property type="entry name" value="C_TYPE_LECTIN_2"/>
    <property type="match status" value="16"/>
</dbReference>
<feature type="domain" description="C-type lectin" evidence="5">
    <location>
        <begin position="302"/>
        <end position="430"/>
    </location>
</feature>
<dbReference type="PROSITE" id="PS50948">
    <property type="entry name" value="PAN"/>
    <property type="match status" value="1"/>
</dbReference>
<feature type="domain" description="C-type lectin" evidence="5">
    <location>
        <begin position="2302"/>
        <end position="2428"/>
    </location>
</feature>
<dbReference type="PRINTS" id="PR01504">
    <property type="entry name" value="PNCREATITSAP"/>
</dbReference>
<evidence type="ECO:0000259" key="5">
    <source>
        <dbReference type="PROSITE" id="PS50041"/>
    </source>
</evidence>
<protein>
    <submittedName>
        <fullName evidence="8">Lymphocyte antigen 75-like</fullName>
    </submittedName>
</protein>
<keyword evidence="4" id="KW-0732">Signal</keyword>
<evidence type="ECO:0000256" key="2">
    <source>
        <dbReference type="SAM" id="MobiDB-lite"/>
    </source>
</evidence>
<feature type="domain" description="C-type lectin" evidence="5">
    <location>
        <begin position="1422"/>
        <end position="1547"/>
    </location>
</feature>
<evidence type="ECO:0000313" key="7">
    <source>
        <dbReference type="Proteomes" id="UP000694845"/>
    </source>
</evidence>
<feature type="compositionally biased region" description="Pro residues" evidence="2">
    <location>
        <begin position="1101"/>
        <end position="1112"/>
    </location>
</feature>
<dbReference type="InterPro" id="IPR001304">
    <property type="entry name" value="C-type_lectin-like"/>
</dbReference>
<dbReference type="SUPFAM" id="SSF56436">
    <property type="entry name" value="C-type lectin-like"/>
    <property type="match status" value="16"/>
</dbReference>
<feature type="domain" description="C-type lectin" evidence="5">
    <location>
        <begin position="1870"/>
        <end position="1988"/>
    </location>
</feature>
<dbReference type="Pfam" id="PF00059">
    <property type="entry name" value="Lectin_C"/>
    <property type="match status" value="16"/>
</dbReference>
<dbReference type="Pfam" id="PF00024">
    <property type="entry name" value="PAN_1"/>
    <property type="match status" value="1"/>
</dbReference>
<accession>A0A8B7YA40</accession>
<dbReference type="SMART" id="SM00034">
    <property type="entry name" value="CLECT"/>
    <property type="match status" value="16"/>
</dbReference>
<dbReference type="InterPro" id="IPR016187">
    <property type="entry name" value="CTDL_fold"/>
</dbReference>
<dbReference type="RefSeq" id="XP_022088561.1">
    <property type="nucleotide sequence ID" value="XM_022232869.1"/>
</dbReference>
<feature type="domain" description="C-type lectin" evidence="5">
    <location>
        <begin position="1577"/>
        <end position="1695"/>
    </location>
</feature>
<keyword evidence="3" id="KW-0812">Transmembrane</keyword>
<feature type="domain" description="C-type lectin" evidence="5">
    <location>
        <begin position="2016"/>
        <end position="2135"/>
    </location>
</feature>
<reference evidence="8" key="1">
    <citation type="submission" date="2025-08" db="UniProtKB">
        <authorList>
            <consortium name="RefSeq"/>
        </authorList>
    </citation>
    <scope>IDENTIFICATION</scope>
</reference>
<feature type="transmembrane region" description="Helical" evidence="3">
    <location>
        <begin position="2446"/>
        <end position="2468"/>
    </location>
</feature>
<feature type="domain" description="C-type lectin" evidence="5">
    <location>
        <begin position="976"/>
        <end position="1093"/>
    </location>
</feature>
<dbReference type="OMA" id="TEHENAF"/>
<dbReference type="Gene3D" id="3.10.100.10">
    <property type="entry name" value="Mannose-Binding Protein A, subunit A"/>
    <property type="match status" value="16"/>
</dbReference>
<feature type="domain" description="C-type lectin" evidence="5">
    <location>
        <begin position="1125"/>
        <end position="1246"/>
    </location>
</feature>
<dbReference type="PROSITE" id="PS00615">
    <property type="entry name" value="C_TYPE_LECTIN_1"/>
    <property type="match status" value="7"/>
</dbReference>
<dbReference type="CDD" id="cd01099">
    <property type="entry name" value="PAN_AP_HGF"/>
    <property type="match status" value="1"/>
</dbReference>
<evidence type="ECO:0000259" key="6">
    <source>
        <dbReference type="PROSITE" id="PS50948"/>
    </source>
</evidence>
<evidence type="ECO:0000256" key="3">
    <source>
        <dbReference type="SAM" id="Phobius"/>
    </source>
</evidence>
<evidence type="ECO:0000256" key="4">
    <source>
        <dbReference type="SAM" id="SignalP"/>
    </source>
</evidence>
<evidence type="ECO:0000313" key="8">
    <source>
        <dbReference type="RefSeq" id="XP_022088561.1"/>
    </source>
</evidence>
<dbReference type="SUPFAM" id="SSF57414">
    <property type="entry name" value="Hairpin loop containing domain-like"/>
    <property type="match status" value="1"/>
</dbReference>
<evidence type="ECO:0000256" key="1">
    <source>
        <dbReference type="ARBA" id="ARBA00023157"/>
    </source>
</evidence>
<feature type="domain" description="C-type lectin" evidence="5">
    <location>
        <begin position="32"/>
        <end position="149"/>
    </location>
</feature>
<feature type="domain" description="Apple" evidence="6">
    <location>
        <begin position="726"/>
        <end position="812"/>
    </location>
</feature>
<name>A0A8B7YA40_ACAPL</name>
<feature type="domain" description="C-type lectin" evidence="5">
    <location>
        <begin position="1276"/>
        <end position="1394"/>
    </location>
</feature>
<dbReference type="CDD" id="cd00037">
    <property type="entry name" value="CLECT"/>
    <property type="match status" value="14"/>
</dbReference>
<proteinExistence type="predicted"/>
<dbReference type="InterPro" id="IPR003609">
    <property type="entry name" value="Pan_app"/>
</dbReference>
<keyword evidence="3" id="KW-0472">Membrane</keyword>
<sequence>MRLCILLCTSLLAVATAQNPPVPQCGGSWQQLNDKCFLVVSSFSTWGTAQKRCQKKGGNLAIIPDAATTTFLKNVLTGVGGQFWIGLHDVIAENTFKWIDGTPITSSSYTNWNPGEPNNSGNEDCVTMYASSAKWNDDSCSKTKYYICSRSSNVSPVCDEADGWTNYNGKCYQFFNRGVTWQGAENTCKYFKGGHITSVKSAADQKYLDNLQAAHTSDYWIGLQDKENGNDGEYQWSDKTTFDPNMFSKWDANQPTNQWYGKEGDCGVVNSTGVWTIDQCSGTRPFVCSIAEGTCPVGWHLSGGMCYQSNADPNNLLTWTDAKAFCSAQGAYLTPIKSDVENNFLKTFLKDMNSNGIQYMFFGLSDLGSDGTYKWAVDGTNLGNGYQHWEKAQPPFMNGQKDCAYIPTGDFQDARWKVGDCYQLGGFVCRIMQGTALKYVPPGPVTNYCDEPDWDVYSDQCYKIFLTKKTWTDAEKACQNENGYLVSVPDDGVQSFMSGRINVVKFRVWLGLNDRASETNFKWSDSAKTPLGTYNNWAPGYPDAADCVSMVGWTTNYGLWKTRTCTELNYYACQKQAKSGAGPTSIPKPTAGIYDRCGNGWEYDKKSDKCFVFRPTAYENWFNARYKCRQEGGDLISFQGNDDLKYAAGRLKSYGSGLSWTGCNDLGIEGGWIWSDKKPFSIINWAPGQPNNLDYYYSGGQHCCQIYNYWGDWNDHDCYLSYGYSCSRDEYIFKYFITYTEKKFDANVDLMLVDKWPRECAERCVQEKSFTCLSFDYDRAGRTCFLRKLAKTPGSLLPTFDSQHFDHYERDQSVQPPLPPTQPPSTMGCPKDWTRYQDYCYYVSFVKDDFDGAEQACPNGAMLASVVDRNVNHFLQALVYEKNQKETSCWIGLNDRAQEMLYQWSNGETVTFTNWNAHEPNNVNGEDCIELYIHSGYWNDLPCKGYDRSSLCRQGLSTGNPPPPVDGKCPIGWVSWMNRCYLLSKDKASWADASTNCKKTSGAQLVVIEERLEEAFLSGQLGMEASDEFFIALSDSKTAGLYEWMDGFPITYTNWGEGQPDDRTGHCVTMSSGKDAGYWADRDCSQQYRYICEKAKAGEPPIQPPPVNPPTTPSSQDCASGWTGYGQRCFKAVEFDQGSDAADWDEANRVCTNFGGHLASFHHPDEEAFLVKNLKLNLKRRFWIGLNDQRNEGGYRWSDGTPVQYTNWAPGEPNDYGGQEECVETDLKGGKWNDLFCWYKRNYLCSIPKGTPVVTTPAPTPPPGGDCYGDNNWFHLAPYCYYFTSHWDDWHSANHYCHEMDAHLVSIHSDDERDFINKRLNDENGYWNGLKSNLTHPINHEWEDHSPYDYQNWLDKPDAGYGDKLCVKIISEDSAKKGKWMSYNCGEYGPYICKKRFDGLPATHAPTNPPSGKCQPGWKQLSDRRCYKMMGMGSQSDPKKNWRDAKKACEDSGALFASVHSYEVHNVLTADMINADGDVWIGMSNIENQGTYVWADSSSKDVLVWAYNQPYYSENITEGCACMKHEDVESGRWFAEDCSLLHSYICRREPDDSISGTPPPPPSCSDINPNLADYTKYGDACFKVDLSQKRTFDGAKAYCDSDGATLASVRNGFEQSQLVTMAMEADDNVWIGLYDDPATRLFTWLDGWPFLIEFWGWNDPRGNNCTALTKNDYYFYISGSWENVDCSEKYYTACKYTTGSPPPTPGPEPGFCEEEWAEYGGSCYILGTGSYELATFKDAVYDCDRYYGGAYVATISNQGENQFVQNLAQKGVPGISWILIGLERGPNGGWKWVDDSTVAYQNWAGNVYGDETSSCVEIRTSAKGKWDTIACDIKSHFVCEKPKTRITSTEAPFKPKDCVNQFIVSGWKQLDTFCYLHVSDSVSWEEAEADCNTKGGYLVSVHTDAEQYFVKKLGEDNFAYVQWIGLHEVSELGLGTDYGWTDGTDVDYPGWDHGQPNDQQDTATCVRMRWNGKWENSNCGKSLAYTCKRKFDSKTPVVKPTKPPKQGNCPKDWLKVGKACYQFRSGSKTWNESRNDCLKEEGGDLAAIHNQLTQSFLTTALKGQPSNMWIGLRRTFYDFSFLWVDQSKRMYTHWANNQPDGFFGEEACVVMAKDPDFPGRWNDIDCSEKHGYLCYKPLDPSLPTSIPPDVGKCPLEDYMPYGEDCFKINMTMLNFGNATVTCSNEGAALATIIDGYAEAFVMYNMLNQDGPPPDSIWIGFSADVDTRQFRWADGWPVTYTNWGWSQPMEENGLCTMLTQNTDWETSDCGVKMPFVCRTTTATPLRPTNPSLPGTCPDGWLPFHDHCYQFNTSSLGYESWYQAKHQCEKDHNGRLLSVHTQAENNFVQKTFRPENSYEWSGIWLDLSREPVGGGHYEFSWNDGHAIDYTNWATGEPAENEWNDCAVLMPKAYGKWETLSCSYGAFFVCYKEQDVAKPSPQKGLSGGAIAGIIIGVLLLVILVLGIGYFFMKNRQPKGLIEDPGLPSSTSFDNVLYTPSLEEVKPNPEVSSGTMSDA</sequence>
<organism evidence="7 8">
    <name type="scientific">Acanthaster planci</name>
    <name type="common">Crown-of-thorns starfish</name>
    <dbReference type="NCBI Taxonomy" id="133434"/>
    <lineage>
        <taxon>Eukaryota</taxon>
        <taxon>Metazoa</taxon>
        <taxon>Echinodermata</taxon>
        <taxon>Eleutherozoa</taxon>
        <taxon>Asterozoa</taxon>
        <taxon>Asteroidea</taxon>
        <taxon>Valvatacea</taxon>
        <taxon>Valvatida</taxon>
        <taxon>Acanthasteridae</taxon>
        <taxon>Acanthaster</taxon>
    </lineage>
</organism>
<feature type="chain" id="PRO_5034751446" evidence="4">
    <location>
        <begin position="18"/>
        <end position="2515"/>
    </location>
</feature>
<dbReference type="InterPro" id="IPR016186">
    <property type="entry name" value="C-type_lectin-like/link_sf"/>
</dbReference>
<dbReference type="InterPro" id="IPR050111">
    <property type="entry name" value="C-type_lectin/snaclec_domain"/>
</dbReference>
<feature type="signal peptide" evidence="4">
    <location>
        <begin position="1"/>
        <end position="17"/>
    </location>
</feature>
<dbReference type="Proteomes" id="UP000694845">
    <property type="component" value="Unplaced"/>
</dbReference>
<dbReference type="Gene3D" id="3.50.4.10">
    <property type="entry name" value="Hepatocyte Growth Factor"/>
    <property type="match status" value="1"/>
</dbReference>
<gene>
    <name evidence="8" type="primary">LOC110978128</name>
</gene>
<keyword evidence="1" id="KW-1015">Disulfide bond</keyword>
<feature type="domain" description="C-type lectin" evidence="5">
    <location>
        <begin position="836"/>
        <end position="943"/>
    </location>
</feature>
<feature type="domain" description="C-type lectin" evidence="5">
    <location>
        <begin position="457"/>
        <end position="574"/>
    </location>
</feature>
<dbReference type="PANTHER" id="PTHR22803">
    <property type="entry name" value="MANNOSE, PHOSPHOLIPASE, LECTIN RECEPTOR RELATED"/>
    <property type="match status" value="1"/>
</dbReference>
<dbReference type="InterPro" id="IPR018378">
    <property type="entry name" value="C-type_lectin_CS"/>
</dbReference>
<dbReference type="OrthoDB" id="441660at2759"/>
<feature type="domain" description="C-type lectin" evidence="5">
    <location>
        <begin position="2161"/>
        <end position="2277"/>
    </location>
</feature>
<feature type="domain" description="C-type lectin" evidence="5">
    <location>
        <begin position="606"/>
        <end position="727"/>
    </location>
</feature>
<dbReference type="KEGG" id="aplc:110978128"/>
<dbReference type="GeneID" id="110978128"/>
<keyword evidence="3" id="KW-1133">Transmembrane helix</keyword>
<keyword evidence="7" id="KW-1185">Reference proteome</keyword>
<feature type="region of interest" description="Disordered" evidence="2">
    <location>
        <begin position="1099"/>
        <end position="1118"/>
    </location>
</feature>